<dbReference type="Proteomes" id="UP001148838">
    <property type="component" value="Unassembled WGS sequence"/>
</dbReference>
<name>A0ABQ8TP54_PERAM</name>
<feature type="region of interest" description="Disordered" evidence="1">
    <location>
        <begin position="158"/>
        <end position="198"/>
    </location>
</feature>
<reference evidence="3 4" key="1">
    <citation type="journal article" date="2022" name="Allergy">
        <title>Genome assembly and annotation of Periplaneta americana reveal a comprehensive cockroach allergen profile.</title>
        <authorList>
            <person name="Wang L."/>
            <person name="Xiong Q."/>
            <person name="Saelim N."/>
            <person name="Wang L."/>
            <person name="Nong W."/>
            <person name="Wan A.T."/>
            <person name="Shi M."/>
            <person name="Liu X."/>
            <person name="Cao Q."/>
            <person name="Hui J.H.L."/>
            <person name="Sookrung N."/>
            <person name="Leung T.F."/>
            <person name="Tungtrongchitr A."/>
            <person name="Tsui S.K.W."/>
        </authorList>
    </citation>
    <scope>NUCLEOTIDE SEQUENCE [LARGE SCALE GENOMIC DNA]</scope>
    <source>
        <strain evidence="3">PWHHKU_190912</strain>
    </source>
</reference>
<dbReference type="EMBL" id="JAJSOF020000005">
    <property type="protein sequence ID" value="KAJ4448334.1"/>
    <property type="molecule type" value="Genomic_DNA"/>
</dbReference>
<protein>
    <recommendedName>
        <fullName evidence="5">Transmembrane protein</fullName>
    </recommendedName>
</protein>
<proteinExistence type="predicted"/>
<sequence length="198" mass="22675">MAGLCEGGNEPAGSIKAICKYAIPFLIGLGVVIGSLIIMYLVYSCYEKIRKKGEEIEEKNEEEKAKKKVEFLRYQSFGKRQKTRNQVTLQIQRPIHEYALYSELIQDVRIRRGSVKNMRGKKILNLFLVTSNLAISSIAPFVNKKQESLAKEVKNLLNEHETETLNEGHEEEGGGEEEEEEEEEDVEEVDNEHNEKEN</sequence>
<keyword evidence="2" id="KW-1133">Transmembrane helix</keyword>
<keyword evidence="4" id="KW-1185">Reference proteome</keyword>
<keyword evidence="2" id="KW-0812">Transmembrane</keyword>
<gene>
    <name evidence="3" type="ORF">ANN_10349</name>
</gene>
<comment type="caution">
    <text evidence="3">The sequence shown here is derived from an EMBL/GenBank/DDBJ whole genome shotgun (WGS) entry which is preliminary data.</text>
</comment>
<accession>A0ABQ8TP54</accession>
<evidence type="ECO:0000313" key="3">
    <source>
        <dbReference type="EMBL" id="KAJ4448334.1"/>
    </source>
</evidence>
<evidence type="ECO:0000313" key="4">
    <source>
        <dbReference type="Proteomes" id="UP001148838"/>
    </source>
</evidence>
<feature type="compositionally biased region" description="Acidic residues" evidence="1">
    <location>
        <begin position="173"/>
        <end position="190"/>
    </location>
</feature>
<feature type="compositionally biased region" description="Basic and acidic residues" evidence="1">
    <location>
        <begin position="158"/>
        <end position="172"/>
    </location>
</feature>
<keyword evidence="2" id="KW-0472">Membrane</keyword>
<organism evidence="3 4">
    <name type="scientific">Periplaneta americana</name>
    <name type="common">American cockroach</name>
    <name type="synonym">Blatta americana</name>
    <dbReference type="NCBI Taxonomy" id="6978"/>
    <lineage>
        <taxon>Eukaryota</taxon>
        <taxon>Metazoa</taxon>
        <taxon>Ecdysozoa</taxon>
        <taxon>Arthropoda</taxon>
        <taxon>Hexapoda</taxon>
        <taxon>Insecta</taxon>
        <taxon>Pterygota</taxon>
        <taxon>Neoptera</taxon>
        <taxon>Polyneoptera</taxon>
        <taxon>Dictyoptera</taxon>
        <taxon>Blattodea</taxon>
        <taxon>Blattoidea</taxon>
        <taxon>Blattidae</taxon>
        <taxon>Blattinae</taxon>
        <taxon>Periplaneta</taxon>
    </lineage>
</organism>
<feature type="transmembrane region" description="Helical" evidence="2">
    <location>
        <begin position="21"/>
        <end position="43"/>
    </location>
</feature>
<evidence type="ECO:0000256" key="1">
    <source>
        <dbReference type="SAM" id="MobiDB-lite"/>
    </source>
</evidence>
<evidence type="ECO:0000256" key="2">
    <source>
        <dbReference type="SAM" id="Phobius"/>
    </source>
</evidence>
<evidence type="ECO:0008006" key="5">
    <source>
        <dbReference type="Google" id="ProtNLM"/>
    </source>
</evidence>